<gene>
    <name evidence="8" type="ORF">GCM10008119_34460</name>
</gene>
<keyword evidence="3 6" id="KW-0812">Transmembrane</keyword>
<evidence type="ECO:0000313" key="8">
    <source>
        <dbReference type="EMBL" id="GGI28801.1"/>
    </source>
</evidence>
<organism evidence="8 9">
    <name type="scientific">Pedobacter mendelii</name>
    <dbReference type="NCBI Taxonomy" id="1908240"/>
    <lineage>
        <taxon>Bacteria</taxon>
        <taxon>Pseudomonadati</taxon>
        <taxon>Bacteroidota</taxon>
        <taxon>Sphingobacteriia</taxon>
        <taxon>Sphingobacteriales</taxon>
        <taxon>Sphingobacteriaceae</taxon>
        <taxon>Pedobacter</taxon>
    </lineage>
</organism>
<dbReference type="InterPro" id="IPR007267">
    <property type="entry name" value="GtrA_DPMS_TM"/>
</dbReference>
<evidence type="ECO:0000256" key="3">
    <source>
        <dbReference type="ARBA" id="ARBA00022692"/>
    </source>
</evidence>
<keyword evidence="9" id="KW-1185">Reference proteome</keyword>
<keyword evidence="4 6" id="KW-1133">Transmembrane helix</keyword>
<keyword evidence="5 6" id="KW-0472">Membrane</keyword>
<dbReference type="PANTHER" id="PTHR38459">
    <property type="entry name" value="PROPHAGE BACTOPRENOL-LINKED GLUCOSE TRANSLOCASE HOMOLOG"/>
    <property type="match status" value="1"/>
</dbReference>
<sequence>MNTDLFFRIIKFGLTGLLGMAIDFGATWLCKEKIKINKYVSNAIGFILAVTNNYLINRIWTFQSTNAHWGTEFSKFLAVSLIGLALNTLIIYLFHQRKNGTNFYVAKFFAIVIVFVWNFLANMLFTFK</sequence>
<evidence type="ECO:0000256" key="4">
    <source>
        <dbReference type="ARBA" id="ARBA00022989"/>
    </source>
</evidence>
<dbReference type="Pfam" id="PF04138">
    <property type="entry name" value="GtrA_DPMS_TM"/>
    <property type="match status" value="1"/>
</dbReference>
<dbReference type="Proteomes" id="UP000645390">
    <property type="component" value="Unassembled WGS sequence"/>
</dbReference>
<dbReference type="PANTHER" id="PTHR38459:SF1">
    <property type="entry name" value="PROPHAGE BACTOPRENOL-LINKED GLUCOSE TRANSLOCASE HOMOLOG"/>
    <property type="match status" value="1"/>
</dbReference>
<name>A0ABQ2BL26_9SPHI</name>
<feature type="transmembrane region" description="Helical" evidence="6">
    <location>
        <begin position="106"/>
        <end position="125"/>
    </location>
</feature>
<evidence type="ECO:0000256" key="1">
    <source>
        <dbReference type="ARBA" id="ARBA00004141"/>
    </source>
</evidence>
<evidence type="ECO:0000259" key="7">
    <source>
        <dbReference type="Pfam" id="PF04138"/>
    </source>
</evidence>
<dbReference type="RefSeq" id="WP_188416852.1">
    <property type="nucleotide sequence ID" value="NZ_BMDJ01000012.1"/>
</dbReference>
<protein>
    <recommendedName>
        <fullName evidence="7">GtrA/DPMS transmembrane domain-containing protein</fullName>
    </recommendedName>
</protein>
<proteinExistence type="inferred from homology"/>
<evidence type="ECO:0000313" key="9">
    <source>
        <dbReference type="Proteomes" id="UP000645390"/>
    </source>
</evidence>
<comment type="caution">
    <text evidence="8">The sequence shown here is derived from an EMBL/GenBank/DDBJ whole genome shotgun (WGS) entry which is preliminary data.</text>
</comment>
<dbReference type="EMBL" id="BMDJ01000012">
    <property type="protein sequence ID" value="GGI28801.1"/>
    <property type="molecule type" value="Genomic_DNA"/>
</dbReference>
<feature type="transmembrane region" description="Helical" evidence="6">
    <location>
        <begin position="76"/>
        <end position="94"/>
    </location>
</feature>
<feature type="domain" description="GtrA/DPMS transmembrane" evidence="7">
    <location>
        <begin position="11"/>
        <end position="127"/>
    </location>
</feature>
<reference evidence="9" key="1">
    <citation type="journal article" date="2019" name="Int. J. Syst. Evol. Microbiol.">
        <title>The Global Catalogue of Microorganisms (GCM) 10K type strain sequencing project: providing services to taxonomists for standard genome sequencing and annotation.</title>
        <authorList>
            <consortium name="The Broad Institute Genomics Platform"/>
            <consortium name="The Broad Institute Genome Sequencing Center for Infectious Disease"/>
            <person name="Wu L."/>
            <person name="Ma J."/>
        </authorList>
    </citation>
    <scope>NUCLEOTIDE SEQUENCE [LARGE SCALE GENOMIC DNA]</scope>
    <source>
        <strain evidence="9">CCM 8939</strain>
    </source>
</reference>
<evidence type="ECO:0000256" key="5">
    <source>
        <dbReference type="ARBA" id="ARBA00023136"/>
    </source>
</evidence>
<comment type="similarity">
    <text evidence="2">Belongs to the GtrA family.</text>
</comment>
<feature type="transmembrane region" description="Helical" evidence="6">
    <location>
        <begin position="6"/>
        <end position="27"/>
    </location>
</feature>
<evidence type="ECO:0000256" key="2">
    <source>
        <dbReference type="ARBA" id="ARBA00009399"/>
    </source>
</evidence>
<dbReference type="InterPro" id="IPR051401">
    <property type="entry name" value="GtrA_CellWall_Glycosyl"/>
</dbReference>
<evidence type="ECO:0000256" key="6">
    <source>
        <dbReference type="SAM" id="Phobius"/>
    </source>
</evidence>
<comment type="subcellular location">
    <subcellularLocation>
        <location evidence="1">Membrane</location>
        <topology evidence="1">Multi-pass membrane protein</topology>
    </subcellularLocation>
</comment>
<feature type="transmembrane region" description="Helical" evidence="6">
    <location>
        <begin position="39"/>
        <end position="56"/>
    </location>
</feature>
<accession>A0ABQ2BL26</accession>